<evidence type="ECO:0000313" key="2">
    <source>
        <dbReference type="EMBL" id="MDQ0473527.1"/>
    </source>
</evidence>
<dbReference type="Pfam" id="PF10741">
    <property type="entry name" value="T2SSM_b"/>
    <property type="match status" value="1"/>
</dbReference>
<dbReference type="NCBIfam" id="NF040576">
    <property type="entry name" value="T2SS_GspM_XpsM"/>
    <property type="match status" value="1"/>
</dbReference>
<evidence type="ECO:0008006" key="4">
    <source>
        <dbReference type="Google" id="ProtNLM"/>
    </source>
</evidence>
<dbReference type="RefSeq" id="WP_307281946.1">
    <property type="nucleotide sequence ID" value="NZ_JAUSVX010000017.1"/>
</dbReference>
<keyword evidence="1" id="KW-0812">Transmembrane</keyword>
<proteinExistence type="predicted"/>
<gene>
    <name evidence="2" type="ORF">QO011_006563</name>
</gene>
<feature type="transmembrane region" description="Helical" evidence="1">
    <location>
        <begin position="20"/>
        <end position="44"/>
    </location>
</feature>
<name>A0ABU0JGV9_9HYPH</name>
<sequence>MTVESMDAPSLQPSVAARIGAWLGLAVLVAVPLALAAGVATAWIDDAEEIAALHERLDRLALRRENPAPLEAEAKSLRTRSPDSLGYLAAPDIDRATATLEQIVAGIFASNQVQMTGLRRLPLTDGIAKTLRLEATGEASSAAVFGLLQALEQDKPMLIIDKLTIQRRPDGMVSMRATLRAFWTSPR</sequence>
<keyword evidence="1" id="KW-1133">Transmembrane helix</keyword>
<organism evidence="2 3">
    <name type="scientific">Labrys wisconsinensis</name>
    <dbReference type="NCBI Taxonomy" id="425677"/>
    <lineage>
        <taxon>Bacteria</taxon>
        <taxon>Pseudomonadati</taxon>
        <taxon>Pseudomonadota</taxon>
        <taxon>Alphaproteobacteria</taxon>
        <taxon>Hyphomicrobiales</taxon>
        <taxon>Xanthobacteraceae</taxon>
        <taxon>Labrys</taxon>
    </lineage>
</organism>
<dbReference type="InterPro" id="IPR034756">
    <property type="entry name" value="T2SSM_b"/>
</dbReference>
<keyword evidence="3" id="KW-1185">Reference proteome</keyword>
<comment type="caution">
    <text evidence="2">The sequence shown here is derived from an EMBL/GenBank/DDBJ whole genome shotgun (WGS) entry which is preliminary data.</text>
</comment>
<evidence type="ECO:0000256" key="1">
    <source>
        <dbReference type="SAM" id="Phobius"/>
    </source>
</evidence>
<dbReference type="Proteomes" id="UP001242480">
    <property type="component" value="Unassembled WGS sequence"/>
</dbReference>
<dbReference type="EMBL" id="JAUSVX010000017">
    <property type="protein sequence ID" value="MDQ0473527.1"/>
    <property type="molecule type" value="Genomic_DNA"/>
</dbReference>
<accession>A0ABU0JGV9</accession>
<protein>
    <recommendedName>
        <fullName evidence="4">General secretion pathway protein M</fullName>
    </recommendedName>
</protein>
<reference evidence="2 3" key="1">
    <citation type="submission" date="2023-07" db="EMBL/GenBank/DDBJ databases">
        <title>Genomic Encyclopedia of Type Strains, Phase IV (KMG-IV): sequencing the most valuable type-strain genomes for metagenomic binning, comparative biology and taxonomic classification.</title>
        <authorList>
            <person name="Goeker M."/>
        </authorList>
    </citation>
    <scope>NUCLEOTIDE SEQUENCE [LARGE SCALE GENOMIC DNA]</scope>
    <source>
        <strain evidence="2 3">DSM 19619</strain>
    </source>
</reference>
<evidence type="ECO:0000313" key="3">
    <source>
        <dbReference type="Proteomes" id="UP001242480"/>
    </source>
</evidence>
<keyword evidence="1" id="KW-0472">Membrane</keyword>